<sequence length="69" mass="8048">MMKYSKIAESIISPFKIVTKKDCFEWAFLRKDYQNAIHPFPKQKRRPYILGASSIITLVARYIILQVAA</sequence>
<organism evidence="2 3">
    <name type="scientific">Bacillus cereus HuA4-10</name>
    <dbReference type="NCBI Taxonomy" id="1053206"/>
    <lineage>
        <taxon>Bacteria</taxon>
        <taxon>Bacillati</taxon>
        <taxon>Bacillota</taxon>
        <taxon>Bacilli</taxon>
        <taxon>Bacillales</taxon>
        <taxon>Bacillaceae</taxon>
        <taxon>Bacillus</taxon>
        <taxon>Bacillus cereus group</taxon>
    </lineage>
</organism>
<dbReference type="EMBL" id="AHEA01000035">
    <property type="protein sequence ID" value="EJQ75175.1"/>
    <property type="molecule type" value="Genomic_DNA"/>
</dbReference>
<reference evidence="2 3" key="1">
    <citation type="submission" date="2012-04" db="EMBL/GenBank/DDBJ databases">
        <title>The Genome Sequence of Bacillus cereus HuA4-10.</title>
        <authorList>
            <consortium name="The Broad Institute Genome Sequencing Platform"/>
            <consortium name="The Broad Institute Genome Sequencing Center for Infectious Disease"/>
            <person name="Feldgarden M."/>
            <person name="Van der Auwera G.A."/>
            <person name="Mahillon J."/>
            <person name="Duprez V."/>
            <person name="Timmery S."/>
            <person name="Mattelet C."/>
            <person name="Dierick K."/>
            <person name="Sun M."/>
            <person name="Yu Z."/>
            <person name="Zhu L."/>
            <person name="Hu X."/>
            <person name="Shank E.B."/>
            <person name="Swiecicka I."/>
            <person name="Hansen B.M."/>
            <person name="Andrup L."/>
            <person name="Young S.K."/>
            <person name="Zeng Q."/>
            <person name="Gargeya S."/>
            <person name="Fitzgerald M."/>
            <person name="Haas B."/>
            <person name="Abouelleil A."/>
            <person name="Alvarado L."/>
            <person name="Arachchi H.M."/>
            <person name="Berlin A."/>
            <person name="Chapman S.B."/>
            <person name="Goldberg J."/>
            <person name="Griggs A."/>
            <person name="Gujja S."/>
            <person name="Hansen M."/>
            <person name="Howarth C."/>
            <person name="Imamovic A."/>
            <person name="Larimer J."/>
            <person name="McCowen C."/>
            <person name="Montmayeur A."/>
            <person name="Murphy C."/>
            <person name="Neiman D."/>
            <person name="Pearson M."/>
            <person name="Priest M."/>
            <person name="Roberts A."/>
            <person name="Saif S."/>
            <person name="Shea T."/>
            <person name="Sisk P."/>
            <person name="Sykes S."/>
            <person name="Wortman J."/>
            <person name="Nusbaum C."/>
            <person name="Birren B."/>
        </authorList>
    </citation>
    <scope>NUCLEOTIDE SEQUENCE [LARGE SCALE GENOMIC DNA]</scope>
    <source>
        <strain evidence="2 3">HuA4-10</strain>
    </source>
</reference>
<gene>
    <name evidence="2" type="ORF">IGC_04607</name>
</gene>
<name>J8DG76_BACCE</name>
<feature type="transmembrane region" description="Helical" evidence="1">
    <location>
        <begin position="48"/>
        <end position="68"/>
    </location>
</feature>
<dbReference type="HOGENOM" id="CLU_2767118_0_0_9"/>
<evidence type="ECO:0000313" key="3">
    <source>
        <dbReference type="Proteomes" id="UP000006977"/>
    </source>
</evidence>
<evidence type="ECO:0000256" key="1">
    <source>
        <dbReference type="SAM" id="Phobius"/>
    </source>
</evidence>
<accession>J8DG76</accession>
<proteinExistence type="predicted"/>
<keyword evidence="1" id="KW-1133">Transmembrane helix</keyword>
<keyword evidence="1" id="KW-0812">Transmembrane</keyword>
<dbReference type="Proteomes" id="UP000006977">
    <property type="component" value="Unassembled WGS sequence"/>
</dbReference>
<keyword evidence="1" id="KW-0472">Membrane</keyword>
<protein>
    <submittedName>
        <fullName evidence="2">Uncharacterized protein</fullName>
    </submittedName>
</protein>
<dbReference type="AlphaFoldDB" id="J8DG76"/>
<comment type="caution">
    <text evidence="2">The sequence shown here is derived from an EMBL/GenBank/DDBJ whole genome shotgun (WGS) entry which is preliminary data.</text>
</comment>
<evidence type="ECO:0000313" key="2">
    <source>
        <dbReference type="EMBL" id="EJQ75175.1"/>
    </source>
</evidence>